<dbReference type="Gene3D" id="3.40.50.1000">
    <property type="entry name" value="HAD superfamily/HAD-like"/>
    <property type="match status" value="1"/>
</dbReference>
<dbReference type="InterPro" id="IPR023214">
    <property type="entry name" value="HAD_sf"/>
</dbReference>
<feature type="chain" id="PRO_5019237084" evidence="4">
    <location>
        <begin position="19"/>
        <end position="229"/>
    </location>
</feature>
<gene>
    <name evidence="5" type="primary">APS1_11</name>
    <name evidence="5" type="ORF">CK203_046128</name>
</gene>
<dbReference type="InterPro" id="IPR014403">
    <property type="entry name" value="APS1/VSP"/>
</dbReference>
<feature type="signal peptide" evidence="4">
    <location>
        <begin position="1"/>
        <end position="18"/>
    </location>
</feature>
<keyword evidence="1 4" id="KW-0732">Signal</keyword>
<proteinExistence type="inferred from homology"/>
<dbReference type="EMBL" id="QGNW01000196">
    <property type="protein sequence ID" value="RVW86208.1"/>
    <property type="molecule type" value="Genomic_DNA"/>
</dbReference>
<comment type="function">
    <text evidence="3">May function as somatic storage protein during early seedling development.</text>
</comment>
<evidence type="ECO:0000313" key="5">
    <source>
        <dbReference type="EMBL" id="RVW86208.1"/>
    </source>
</evidence>
<dbReference type="Proteomes" id="UP000288805">
    <property type="component" value="Unassembled WGS sequence"/>
</dbReference>
<dbReference type="Pfam" id="PF03767">
    <property type="entry name" value="Acid_phosphat_B"/>
    <property type="match status" value="2"/>
</dbReference>
<dbReference type="InterPro" id="IPR005519">
    <property type="entry name" value="Acid_phosphat_B-like"/>
</dbReference>
<evidence type="ECO:0000256" key="2">
    <source>
        <dbReference type="ARBA" id="ARBA00023180"/>
    </source>
</evidence>
<keyword evidence="3" id="KW-0758">Storage protein</keyword>
<dbReference type="InterPro" id="IPR036412">
    <property type="entry name" value="HAD-like_sf"/>
</dbReference>
<evidence type="ECO:0000313" key="6">
    <source>
        <dbReference type="Proteomes" id="UP000288805"/>
    </source>
</evidence>
<protein>
    <submittedName>
        <fullName evidence="5">Acid phosphatase 1</fullName>
    </submittedName>
</protein>
<dbReference type="GO" id="GO:0045735">
    <property type="term" value="F:nutrient reservoir activity"/>
    <property type="evidence" value="ECO:0007669"/>
    <property type="project" value="UniProtKB-UniRule"/>
</dbReference>
<dbReference type="PANTHER" id="PTHR31284:SF7">
    <property type="entry name" value="ACID PHOSPHATASE-LIKE PROTEIN"/>
    <property type="match status" value="1"/>
</dbReference>
<comment type="caution">
    <text evidence="5">The sequence shown here is derived from an EMBL/GenBank/DDBJ whole genome shotgun (WGS) entry which is preliminary data.</text>
</comment>
<evidence type="ECO:0000256" key="4">
    <source>
        <dbReference type="SAM" id="SignalP"/>
    </source>
</evidence>
<dbReference type="PANTHER" id="PTHR31284">
    <property type="entry name" value="ACID PHOSPHATASE-LIKE PROTEIN"/>
    <property type="match status" value="1"/>
</dbReference>
<organism evidence="5 6">
    <name type="scientific">Vitis vinifera</name>
    <name type="common">Grape</name>
    <dbReference type="NCBI Taxonomy" id="29760"/>
    <lineage>
        <taxon>Eukaryota</taxon>
        <taxon>Viridiplantae</taxon>
        <taxon>Streptophyta</taxon>
        <taxon>Embryophyta</taxon>
        <taxon>Tracheophyta</taxon>
        <taxon>Spermatophyta</taxon>
        <taxon>Magnoliopsida</taxon>
        <taxon>eudicotyledons</taxon>
        <taxon>Gunneridae</taxon>
        <taxon>Pentapetalae</taxon>
        <taxon>rosids</taxon>
        <taxon>Vitales</taxon>
        <taxon>Vitaceae</taxon>
        <taxon>Viteae</taxon>
        <taxon>Vitis</taxon>
    </lineage>
</organism>
<accession>A0A438HP31</accession>
<evidence type="ECO:0000256" key="3">
    <source>
        <dbReference type="PIRNR" id="PIRNR002674"/>
    </source>
</evidence>
<name>A0A438HP31_VITVI</name>
<dbReference type="PIRSF" id="PIRSF002674">
    <property type="entry name" value="VSP"/>
    <property type="match status" value="1"/>
</dbReference>
<evidence type="ECO:0000256" key="1">
    <source>
        <dbReference type="ARBA" id="ARBA00022729"/>
    </source>
</evidence>
<sequence length="229" mass="25932">MNSLRIFLLFALFSISLSHEPFNSHLLPRPLILEYPQESSEEIQLECTSWRFGVEANNLGPWKTIPVACAEYVKDYMTGRAYEIDLGVANEAAIYARSVELSADGNDVWVFDVDETLLSNLPYYAEHGYGIVSLWKVETCPWCHGCNCEMPVGQAWGQALEVFDEMEFAKWVEKAMAPAIGSSLKLYEVVQSLGFKTFLLTGRSENQRSVTVENLINAGFQNWDKLILR</sequence>
<dbReference type="AlphaFoldDB" id="A0A438HP31"/>
<dbReference type="SUPFAM" id="SSF56784">
    <property type="entry name" value="HAD-like"/>
    <property type="match status" value="1"/>
</dbReference>
<reference evidence="5 6" key="1">
    <citation type="journal article" date="2018" name="PLoS Genet.">
        <title>Population sequencing reveals clonal diversity and ancestral inbreeding in the grapevine cultivar Chardonnay.</title>
        <authorList>
            <person name="Roach M.J."/>
            <person name="Johnson D.L."/>
            <person name="Bohlmann J."/>
            <person name="van Vuuren H.J."/>
            <person name="Jones S.J."/>
            <person name="Pretorius I.S."/>
            <person name="Schmidt S.A."/>
            <person name="Borneman A.R."/>
        </authorList>
    </citation>
    <scope>NUCLEOTIDE SEQUENCE [LARGE SCALE GENOMIC DNA]</scope>
    <source>
        <strain evidence="6">cv. Chardonnay</strain>
        <tissue evidence="5">Leaf</tissue>
    </source>
</reference>
<keyword evidence="2" id="KW-0325">Glycoprotein</keyword>
<comment type="similarity">
    <text evidence="3">Belongs to the APS1/VSP family.</text>
</comment>